<reference evidence="1 2" key="1">
    <citation type="submission" date="2017-10" db="EMBL/GenBank/DDBJ databases">
        <authorList>
            <person name="Banno H."/>
            <person name="Chua N.-H."/>
        </authorList>
    </citation>
    <scope>NUCLEOTIDE SEQUENCE [LARGE SCALE GENOMIC DNA]</scope>
    <source>
        <strain evidence="1">Vibrio tapetis CECT4600</strain>
    </source>
</reference>
<dbReference type="OrthoDB" id="5572566at2"/>
<sequence>MTYRKIPYPLGQQVLQRFTPSEEALALILDEQPTDVSIEQLIEHRLHNDLMQFIAHALPVREAIWWAARTLDQRQDIWSPMQIQCIDTAKQWVQSPSEALRRKSELFAQRLDLNCGPSWLAQAVFWNGAGSIVTPDLPVVLPDPFLYAKAVAGSINHAAALPSWDKSEQYYQTATQLGLEIAKGESNQ</sequence>
<dbReference type="InterPro" id="IPR053855">
    <property type="entry name" value="DUF6931"/>
</dbReference>
<protein>
    <recommendedName>
        <fullName evidence="3">Twin-arginine translocation pathway signal</fullName>
    </recommendedName>
</protein>
<accession>A0A2N8ZJN5</accession>
<name>A0A2N8ZJN5_9VIBR</name>
<evidence type="ECO:0008006" key="3">
    <source>
        <dbReference type="Google" id="ProtNLM"/>
    </source>
</evidence>
<dbReference type="EMBL" id="LT960612">
    <property type="protein sequence ID" value="SON52130.1"/>
    <property type="molecule type" value="Genomic_DNA"/>
</dbReference>
<gene>
    <name evidence="1" type="ORF">VTAP4600_B0519</name>
</gene>
<dbReference type="Pfam" id="PF22011">
    <property type="entry name" value="DUF6931"/>
    <property type="match status" value="1"/>
</dbReference>
<dbReference type="AlphaFoldDB" id="A0A2N8ZJN5"/>
<evidence type="ECO:0000313" key="1">
    <source>
        <dbReference type="EMBL" id="SON52130.1"/>
    </source>
</evidence>
<dbReference type="KEGG" id="vta:B0519"/>
<dbReference type="Proteomes" id="UP000235828">
    <property type="component" value="Chromosome B"/>
</dbReference>
<dbReference type="RefSeq" id="WP_102524449.1">
    <property type="nucleotide sequence ID" value="NZ_LT960612.1"/>
</dbReference>
<proteinExistence type="predicted"/>
<organism evidence="1 2">
    <name type="scientific">Vibrio tapetis subsp. tapetis</name>
    <dbReference type="NCBI Taxonomy" id="1671868"/>
    <lineage>
        <taxon>Bacteria</taxon>
        <taxon>Pseudomonadati</taxon>
        <taxon>Pseudomonadota</taxon>
        <taxon>Gammaproteobacteria</taxon>
        <taxon>Vibrionales</taxon>
        <taxon>Vibrionaceae</taxon>
        <taxon>Vibrio</taxon>
    </lineage>
</organism>
<evidence type="ECO:0000313" key="2">
    <source>
        <dbReference type="Proteomes" id="UP000235828"/>
    </source>
</evidence>
<keyword evidence="2" id="KW-1185">Reference proteome</keyword>